<protein>
    <submittedName>
        <fullName evidence="2">Nucleotidyltransferase domain-containing protein</fullName>
    </submittedName>
</protein>
<feature type="domain" description="Polymerase nucleotidyl transferase" evidence="1">
    <location>
        <begin position="20"/>
        <end position="61"/>
    </location>
</feature>
<keyword evidence="3" id="KW-1185">Reference proteome</keyword>
<accession>A0A1M7Y6U3</accession>
<evidence type="ECO:0000313" key="3">
    <source>
        <dbReference type="Proteomes" id="UP000184612"/>
    </source>
</evidence>
<dbReference type="Pfam" id="PF01909">
    <property type="entry name" value="NTP_transf_2"/>
    <property type="match status" value="1"/>
</dbReference>
<evidence type="ECO:0000259" key="1">
    <source>
        <dbReference type="Pfam" id="PF01909"/>
    </source>
</evidence>
<gene>
    <name evidence="2" type="ORF">SAMN02745217_01785</name>
</gene>
<dbReference type="Proteomes" id="UP000184612">
    <property type="component" value="Unassembled WGS sequence"/>
</dbReference>
<name>A0A1M7Y6U3_9FIRM</name>
<dbReference type="Gene3D" id="3.30.460.10">
    <property type="entry name" value="Beta Polymerase, domain 2"/>
    <property type="match status" value="1"/>
</dbReference>
<dbReference type="InterPro" id="IPR043519">
    <property type="entry name" value="NT_sf"/>
</dbReference>
<dbReference type="CDD" id="cd05403">
    <property type="entry name" value="NT_KNTase_like"/>
    <property type="match status" value="1"/>
</dbReference>
<reference evidence="2 3" key="1">
    <citation type="submission" date="2016-12" db="EMBL/GenBank/DDBJ databases">
        <authorList>
            <person name="Song W.-J."/>
            <person name="Kurnit D.M."/>
        </authorList>
    </citation>
    <scope>NUCLEOTIDE SEQUENCE [LARGE SCALE GENOMIC DNA]</scope>
    <source>
        <strain evidence="2 3">DSM 12503</strain>
    </source>
</reference>
<evidence type="ECO:0000313" key="2">
    <source>
        <dbReference type="EMBL" id="SHO48349.1"/>
    </source>
</evidence>
<dbReference type="InterPro" id="IPR002934">
    <property type="entry name" value="Polymerase_NTP_transf_dom"/>
</dbReference>
<dbReference type="RefSeq" id="WP_073588503.1">
    <property type="nucleotide sequence ID" value="NZ_FRFD01000005.1"/>
</dbReference>
<organism evidence="2 3">
    <name type="scientific">Anaerocolumna xylanovorans DSM 12503</name>
    <dbReference type="NCBI Taxonomy" id="1121345"/>
    <lineage>
        <taxon>Bacteria</taxon>
        <taxon>Bacillati</taxon>
        <taxon>Bacillota</taxon>
        <taxon>Clostridia</taxon>
        <taxon>Lachnospirales</taxon>
        <taxon>Lachnospiraceae</taxon>
        <taxon>Anaerocolumna</taxon>
    </lineage>
</organism>
<dbReference type="SUPFAM" id="SSF81301">
    <property type="entry name" value="Nucleotidyltransferase"/>
    <property type="match status" value="1"/>
</dbReference>
<proteinExistence type="predicted"/>
<dbReference type="AlphaFoldDB" id="A0A1M7Y6U3"/>
<keyword evidence="2" id="KW-0808">Transferase</keyword>
<dbReference type="OrthoDB" id="9791330at2"/>
<dbReference type="EMBL" id="FRFD01000005">
    <property type="protein sequence ID" value="SHO48349.1"/>
    <property type="molecule type" value="Genomic_DNA"/>
</dbReference>
<sequence>MNAETRRKIFDKNEKLINMVIERAKRDFADDIAIIGLTGSFSTGDFHEKSDLDLIIINNTDRGWGIASCFILEDVGYDIYCTPWEAIEDKANLGSEMISHLIDLQIIYCAKPEYLEKFNSYKQKALDSIAKPIGKECLTRAEKYIDKAKQEYTNALLSVDIGAVRNASCKVLYNLLNALTNLNNTYLHRGIKRYLEEITSYRYIPDDLEKLYMAVIDAKTIEEIRSASYEFLKSINDLYHKMYQDFIIQPVPVYDNLRGTYEELWCNYRNKVIISTGLGDKSYAYHVAMGVQNYLDEMTEMVGTKKFDLLRYFDADNLGILEEQFMKIMDEYLEEYNRVGRKVKRYDTFEQLCNQYLNG</sequence>
<dbReference type="GO" id="GO:0016779">
    <property type="term" value="F:nucleotidyltransferase activity"/>
    <property type="evidence" value="ECO:0007669"/>
    <property type="project" value="InterPro"/>
</dbReference>